<accession>A0A098VSV8</accession>
<dbReference type="GeneID" id="25259046"/>
<dbReference type="AlphaFoldDB" id="A0A098VSV8"/>
<comment type="caution">
    <text evidence="1">The sequence shown here is derived from an EMBL/GenBank/DDBJ whole genome shotgun (WGS) entry which is preliminary data.</text>
</comment>
<dbReference type="RefSeq" id="XP_013238501.1">
    <property type="nucleotide sequence ID" value="XM_013383047.1"/>
</dbReference>
<name>A0A098VSV8_9MICR</name>
<feature type="non-terminal residue" evidence="1">
    <location>
        <position position="367"/>
    </location>
</feature>
<dbReference type="Proteomes" id="UP000029725">
    <property type="component" value="Unassembled WGS sequence"/>
</dbReference>
<reference evidence="1 2" key="1">
    <citation type="submission" date="2014-04" db="EMBL/GenBank/DDBJ databases">
        <title>A new species of microsporidia sheds light on the evolution of extreme parasitism.</title>
        <authorList>
            <person name="Haag K.L."/>
            <person name="James T.Y."/>
            <person name="Larsson R."/>
            <person name="Schaer T.M."/>
            <person name="Refardt D."/>
            <person name="Pombert J.-F."/>
            <person name="Ebert D."/>
        </authorList>
    </citation>
    <scope>NUCLEOTIDE SEQUENCE [LARGE SCALE GENOMIC DNA]</scope>
    <source>
        <strain evidence="1 2">UGP3</strain>
        <tissue evidence="1">Spores</tissue>
    </source>
</reference>
<dbReference type="VEuPathDB" id="MicrosporidiaDB:DI09_216p10"/>
<dbReference type="EMBL" id="JMKJ01000129">
    <property type="protein sequence ID" value="KGG52065.1"/>
    <property type="molecule type" value="Genomic_DNA"/>
</dbReference>
<proteinExistence type="predicted"/>
<protein>
    <submittedName>
        <fullName evidence="1">Uncharacterized protein</fullName>
    </submittedName>
</protein>
<gene>
    <name evidence="1" type="ORF">DI09_216p10</name>
</gene>
<sequence>MIKKDIFTFLRRNLDASSKLQDMYKRASFLSTLAQLHKEITNLFGHISLDFSDSLHEDLVASSKDLLLQLKGSKQPTLEMNSGLAALFGLTIAILSSLMTTFEKIIELIDRNRLFISSQLDNIEAYFPCSQKLFVNYLPLSAAKFLCDQLSAHKDVFLEDPWALSDVVLLASEFDVRLTELFPLQLTHDSTESAKSRRFSILGHMTLASGEISQYMQKEILVPCSATNLRPNFPHIPASMLFSEAGDLLRAAESANRFIFLPVQRFIDLLDYLLFTYEPFGDVSLQGELVVSVIRLSGFSSLFTYIERLLSSGEVRGLQLFSLFGSLGQLLRLLEEEWPVSFPIGPWHMQGVAFRGNRDIDAILRDI</sequence>
<evidence type="ECO:0000313" key="1">
    <source>
        <dbReference type="EMBL" id="KGG52065.1"/>
    </source>
</evidence>
<organism evidence="1 2">
    <name type="scientific">Mitosporidium daphniae</name>
    <dbReference type="NCBI Taxonomy" id="1485682"/>
    <lineage>
        <taxon>Eukaryota</taxon>
        <taxon>Fungi</taxon>
        <taxon>Fungi incertae sedis</taxon>
        <taxon>Microsporidia</taxon>
        <taxon>Mitosporidium</taxon>
    </lineage>
</organism>
<evidence type="ECO:0000313" key="2">
    <source>
        <dbReference type="Proteomes" id="UP000029725"/>
    </source>
</evidence>
<keyword evidence="2" id="KW-1185">Reference proteome</keyword>
<dbReference type="HOGENOM" id="CLU_755571_0_0_1"/>